<gene>
    <name evidence="9" type="ORF">DP939_37580</name>
</gene>
<comment type="subcellular location">
    <subcellularLocation>
        <location evidence="1">Cell membrane</location>
        <topology evidence="1">Multi-pass membrane protein</topology>
    </subcellularLocation>
</comment>
<evidence type="ECO:0000313" key="10">
    <source>
        <dbReference type="Proteomes" id="UP000253303"/>
    </source>
</evidence>
<feature type="transmembrane region" description="Helical" evidence="7">
    <location>
        <begin position="151"/>
        <end position="170"/>
    </location>
</feature>
<dbReference type="Gene3D" id="1.20.1720.10">
    <property type="entry name" value="Multidrug resistance protein D"/>
    <property type="match status" value="1"/>
</dbReference>
<evidence type="ECO:0000256" key="5">
    <source>
        <dbReference type="ARBA" id="ARBA00023136"/>
    </source>
</evidence>
<dbReference type="PRINTS" id="PR01036">
    <property type="entry name" value="TCRTETB"/>
</dbReference>
<dbReference type="AlphaFoldDB" id="A0A366LMI7"/>
<evidence type="ECO:0000256" key="3">
    <source>
        <dbReference type="ARBA" id="ARBA00022692"/>
    </source>
</evidence>
<dbReference type="PANTHER" id="PTHR42718">
    <property type="entry name" value="MAJOR FACILITATOR SUPERFAMILY MULTIDRUG TRANSPORTER MFSC"/>
    <property type="match status" value="1"/>
</dbReference>
<dbReference type="PROSITE" id="PS50850">
    <property type="entry name" value="MFS"/>
    <property type="match status" value="1"/>
</dbReference>
<dbReference type="OrthoDB" id="4484751at2"/>
<dbReference type="GO" id="GO:0022857">
    <property type="term" value="F:transmembrane transporter activity"/>
    <property type="evidence" value="ECO:0007669"/>
    <property type="project" value="InterPro"/>
</dbReference>
<feature type="transmembrane region" description="Helical" evidence="7">
    <location>
        <begin position="209"/>
        <end position="228"/>
    </location>
</feature>
<feature type="transmembrane region" description="Helical" evidence="7">
    <location>
        <begin position="35"/>
        <end position="54"/>
    </location>
</feature>
<reference evidence="9 10" key="1">
    <citation type="submission" date="2018-06" db="EMBL/GenBank/DDBJ databases">
        <title>Sphaerisporangium craniellae sp. nov., isolated from a marine sponge in the South China Sea.</title>
        <authorList>
            <person name="Li L."/>
        </authorList>
    </citation>
    <scope>NUCLEOTIDE SEQUENCE [LARGE SCALE GENOMIC DNA]</scope>
    <source>
        <strain evidence="9 10">LHW63015</strain>
    </source>
</reference>
<dbReference type="SUPFAM" id="SSF103473">
    <property type="entry name" value="MFS general substrate transporter"/>
    <property type="match status" value="1"/>
</dbReference>
<feature type="domain" description="Major facilitator superfamily (MFS) profile" evidence="8">
    <location>
        <begin position="1"/>
        <end position="295"/>
    </location>
</feature>
<feature type="transmembrane region" description="Helical" evidence="7">
    <location>
        <begin position="66"/>
        <end position="85"/>
    </location>
</feature>
<dbReference type="GO" id="GO:0005886">
    <property type="term" value="C:plasma membrane"/>
    <property type="evidence" value="ECO:0007669"/>
    <property type="project" value="UniProtKB-SubCell"/>
</dbReference>
<keyword evidence="3 7" id="KW-0812">Transmembrane</keyword>
<dbReference type="InterPro" id="IPR036259">
    <property type="entry name" value="MFS_trans_sf"/>
</dbReference>
<accession>A0A366LMI7</accession>
<feature type="region of interest" description="Disordered" evidence="6">
    <location>
        <begin position="263"/>
        <end position="295"/>
    </location>
</feature>
<dbReference type="InterPro" id="IPR020846">
    <property type="entry name" value="MFS_dom"/>
</dbReference>
<evidence type="ECO:0000313" key="9">
    <source>
        <dbReference type="EMBL" id="RBQ15116.1"/>
    </source>
</evidence>
<keyword evidence="10" id="KW-1185">Reference proteome</keyword>
<proteinExistence type="predicted"/>
<evidence type="ECO:0000259" key="8">
    <source>
        <dbReference type="PROSITE" id="PS50850"/>
    </source>
</evidence>
<keyword evidence="5 7" id="KW-0472">Membrane</keyword>
<evidence type="ECO:0000256" key="7">
    <source>
        <dbReference type="SAM" id="Phobius"/>
    </source>
</evidence>
<feature type="transmembrane region" description="Helical" evidence="7">
    <location>
        <begin position="123"/>
        <end position="145"/>
    </location>
</feature>
<sequence>MFALVTSVFSYALMQTMVVPAVGLLQRELDTTPGWASWIISGFLLSSAVLTPLLGRMGDLYGKRRVLLAVLITYLAGMAGAVAAQDIGQLIAARVVQGAALALVPLSMAILRETMPRERMTFAFGLISGIVGAGAGAGLVVGGLLADYLSWRWLFGLGALLALVSLLLVARSVPASAHTARGGLDLPGAVLLGAGLVALLLALTQGRGWTAVALGVAALALFVVLLLVERRRVHGTSGFTLMTMDPSRIRRFGEEVAPAVRELVAKERAPDRRPASRSDAAPIRRPPPGGGAQIT</sequence>
<dbReference type="InterPro" id="IPR011701">
    <property type="entry name" value="MFS"/>
</dbReference>
<evidence type="ECO:0000256" key="6">
    <source>
        <dbReference type="SAM" id="MobiDB-lite"/>
    </source>
</evidence>
<dbReference type="Proteomes" id="UP000253303">
    <property type="component" value="Unassembled WGS sequence"/>
</dbReference>
<organism evidence="9 10">
    <name type="scientific">Spongiactinospora rosea</name>
    <dbReference type="NCBI Taxonomy" id="2248750"/>
    <lineage>
        <taxon>Bacteria</taxon>
        <taxon>Bacillati</taxon>
        <taxon>Actinomycetota</taxon>
        <taxon>Actinomycetes</taxon>
        <taxon>Streptosporangiales</taxon>
        <taxon>Streptosporangiaceae</taxon>
        <taxon>Spongiactinospora</taxon>
    </lineage>
</organism>
<evidence type="ECO:0000256" key="4">
    <source>
        <dbReference type="ARBA" id="ARBA00022989"/>
    </source>
</evidence>
<dbReference type="RefSeq" id="WP_113985601.1">
    <property type="nucleotide sequence ID" value="NZ_QMEY01000026.1"/>
</dbReference>
<protein>
    <recommendedName>
        <fullName evidence="8">Major facilitator superfamily (MFS) profile domain-containing protein</fullName>
    </recommendedName>
</protein>
<comment type="caution">
    <text evidence="9">The sequence shown here is derived from an EMBL/GenBank/DDBJ whole genome shotgun (WGS) entry which is preliminary data.</text>
</comment>
<feature type="compositionally biased region" description="Basic and acidic residues" evidence="6">
    <location>
        <begin position="263"/>
        <end position="276"/>
    </location>
</feature>
<feature type="transmembrane region" description="Helical" evidence="7">
    <location>
        <begin position="182"/>
        <end position="203"/>
    </location>
</feature>
<dbReference type="EMBL" id="QMEY01000026">
    <property type="protein sequence ID" value="RBQ15116.1"/>
    <property type="molecule type" value="Genomic_DNA"/>
</dbReference>
<name>A0A366LMI7_9ACTN</name>
<evidence type="ECO:0000256" key="2">
    <source>
        <dbReference type="ARBA" id="ARBA00022448"/>
    </source>
</evidence>
<keyword evidence="4 7" id="KW-1133">Transmembrane helix</keyword>
<dbReference type="PANTHER" id="PTHR42718:SF9">
    <property type="entry name" value="MAJOR FACILITATOR SUPERFAMILY MULTIDRUG TRANSPORTER MFSC"/>
    <property type="match status" value="1"/>
</dbReference>
<dbReference type="Pfam" id="PF07690">
    <property type="entry name" value="MFS_1"/>
    <property type="match status" value="1"/>
</dbReference>
<keyword evidence="2" id="KW-0813">Transport</keyword>
<feature type="transmembrane region" description="Helical" evidence="7">
    <location>
        <begin position="91"/>
        <end position="111"/>
    </location>
</feature>
<evidence type="ECO:0000256" key="1">
    <source>
        <dbReference type="ARBA" id="ARBA00004651"/>
    </source>
</evidence>